<dbReference type="EMBL" id="JAQQXR010000007">
    <property type="protein sequence ID" value="MDC8759442.1"/>
    <property type="molecule type" value="Genomic_DNA"/>
</dbReference>
<accession>A0ABT5K385</accession>
<dbReference type="InterPro" id="IPR018682">
    <property type="entry name" value="DUF2167_membr"/>
</dbReference>
<feature type="transmembrane region" description="Helical" evidence="1">
    <location>
        <begin position="265"/>
        <end position="291"/>
    </location>
</feature>
<proteinExistence type="predicted"/>
<organism evidence="3 4">
    <name type="scientific">Janthinobacterium fluminis</name>
    <dbReference type="NCBI Taxonomy" id="2987524"/>
    <lineage>
        <taxon>Bacteria</taxon>
        <taxon>Pseudomonadati</taxon>
        <taxon>Pseudomonadota</taxon>
        <taxon>Betaproteobacteria</taxon>
        <taxon>Burkholderiales</taxon>
        <taxon>Oxalobacteraceae</taxon>
        <taxon>Janthinobacterium</taxon>
    </lineage>
</organism>
<name>A0ABT5K385_9BURK</name>
<evidence type="ECO:0000313" key="4">
    <source>
        <dbReference type="Proteomes" id="UP001221208"/>
    </source>
</evidence>
<feature type="signal peptide" evidence="2">
    <location>
        <begin position="1"/>
        <end position="23"/>
    </location>
</feature>
<comment type="caution">
    <text evidence="3">The sequence shown here is derived from an EMBL/GenBank/DDBJ whole genome shotgun (WGS) entry which is preliminary data.</text>
</comment>
<reference evidence="3 4" key="1">
    <citation type="submission" date="2022-10" db="EMBL/GenBank/DDBJ databases">
        <title>Janthinobacterium sp. hw3 Genome sequencing.</title>
        <authorList>
            <person name="Park S."/>
        </authorList>
    </citation>
    <scope>NUCLEOTIDE SEQUENCE [LARGE SCALE GENOMIC DNA]</scope>
    <source>
        <strain evidence="4">hw3</strain>
    </source>
</reference>
<dbReference type="RefSeq" id="WP_273672610.1">
    <property type="nucleotide sequence ID" value="NZ_JAQQXR010000007.1"/>
</dbReference>
<feature type="chain" id="PRO_5046036506" evidence="2">
    <location>
        <begin position="24"/>
        <end position="301"/>
    </location>
</feature>
<evidence type="ECO:0000256" key="2">
    <source>
        <dbReference type="SAM" id="SignalP"/>
    </source>
</evidence>
<keyword evidence="1" id="KW-0812">Transmembrane</keyword>
<evidence type="ECO:0000256" key="1">
    <source>
        <dbReference type="SAM" id="Phobius"/>
    </source>
</evidence>
<keyword evidence="1" id="KW-0472">Membrane</keyword>
<evidence type="ECO:0000313" key="3">
    <source>
        <dbReference type="EMBL" id="MDC8759442.1"/>
    </source>
</evidence>
<keyword evidence="2" id="KW-0732">Signal</keyword>
<gene>
    <name evidence="3" type="ORF">OIK44_17810</name>
</gene>
<dbReference type="Proteomes" id="UP001221208">
    <property type="component" value="Unassembled WGS sequence"/>
</dbReference>
<protein>
    <submittedName>
        <fullName evidence="3">DUF2167 domain-containing protein</fullName>
    </submittedName>
</protein>
<sequence>MLKKLLAAVLCLSLSGLMAAAHAGDAPAAPKQSAEQFLASLNFQQGKITLQDNIATLDLPATFRYLSPADTERVLVDAWGNPPGAKSLGMIVPAKVSLLERAGWGVIITYDEDGHVKDGDADSIKYDELLKEMQQSVLDNNAERKTQGYPAVQLVGWAERPSYDKNAHKLYWAKELAIDGAASHSLNYNIRVLGRKGVLVLNAIAGMGQIAEIKKEMQHVTAFTDFTPGQRYADFDSKTDKAAEYGIAALIAGGVATKLGLFGKLFAFLLVFKKFLLMGVIGLVAMIAKFFGRKSKVNLDK</sequence>
<keyword evidence="1" id="KW-1133">Transmembrane helix</keyword>
<keyword evidence="4" id="KW-1185">Reference proteome</keyword>
<dbReference type="Pfam" id="PF09935">
    <property type="entry name" value="DUF2167"/>
    <property type="match status" value="1"/>
</dbReference>